<evidence type="ECO:0000259" key="2">
    <source>
        <dbReference type="Pfam" id="PF17761"/>
    </source>
</evidence>
<dbReference type="Pfam" id="PF06250">
    <property type="entry name" value="YhcG_C"/>
    <property type="match status" value="1"/>
</dbReference>
<dbReference type="InterPro" id="IPR053148">
    <property type="entry name" value="PD-DEXK-like_domain"/>
</dbReference>
<dbReference type="OrthoDB" id="9801263at2"/>
<dbReference type="GO" id="GO:0004519">
    <property type="term" value="F:endonuclease activity"/>
    <property type="evidence" value="ECO:0007669"/>
    <property type="project" value="UniProtKB-KW"/>
</dbReference>
<feature type="domain" description="YhcG N-terminal" evidence="2">
    <location>
        <begin position="21"/>
        <end position="154"/>
    </location>
</feature>
<dbReference type="InterPro" id="IPR041527">
    <property type="entry name" value="YhcG_N"/>
</dbReference>
<protein>
    <submittedName>
        <fullName evidence="3">Putative nuclease of restriction endonuclease-like (RecB) superfamily</fullName>
    </submittedName>
</protein>
<dbReference type="GO" id="GO:0003676">
    <property type="term" value="F:nucleic acid binding"/>
    <property type="evidence" value="ECO:0007669"/>
    <property type="project" value="InterPro"/>
</dbReference>
<dbReference type="AlphaFoldDB" id="A0A315XZ73"/>
<keyword evidence="3" id="KW-0378">Hydrolase</keyword>
<gene>
    <name evidence="3" type="ORF">IE37_02213</name>
</gene>
<reference evidence="3 4" key="1">
    <citation type="submission" date="2018-05" db="EMBL/GenBank/DDBJ databases">
        <title>The Hungate 1000. A catalogue of reference genomes from the rumen microbiome.</title>
        <authorList>
            <person name="Kelly W."/>
        </authorList>
    </citation>
    <scope>NUCLEOTIDE SEQUENCE [LARGE SCALE GENOMIC DNA]</scope>
    <source>
        <strain evidence="3 4">SAb67</strain>
    </source>
</reference>
<dbReference type="InterPro" id="IPR009362">
    <property type="entry name" value="YhcG_C"/>
</dbReference>
<sequence>MNEIDVIDRNDPEYTALLDNVGNAIEAGKGKAVAAINSAMVETYWQIGQYIVEFEQHGHENAEYGSNTLKMLAADLSVRYGKGFSWSNIYRMRQLYLSYENFATLSQKLNWSHYVELLKIEDTAERAFYEKECIAENWGVRELKRQMKSMLYHRLALSGDKSEVLRLSREGQVIEKPEDIIKEPYVLEFTGLPNLPVYKEGDLEEALVNNLSQFFLELGKGFTYVGRQQKIVIAGRTYKVDLVFYHRILKCFVLVDLKIGEVQHEDIGQMNFYLNYYKQEMNTEGDSEPIGLILGAYQDKLVMQYALQNITNQLFVSRYQLYLPDREQLEAEFRRFMSDEE</sequence>
<evidence type="ECO:0000313" key="3">
    <source>
        <dbReference type="EMBL" id="PWJ11948.1"/>
    </source>
</evidence>
<evidence type="ECO:0000259" key="1">
    <source>
        <dbReference type="Pfam" id="PF06250"/>
    </source>
</evidence>
<dbReference type="PANTHER" id="PTHR30547:SF5">
    <property type="entry name" value="NUCLEASE YHCG-RELATED"/>
    <property type="match status" value="1"/>
</dbReference>
<dbReference type="Pfam" id="PF17761">
    <property type="entry name" value="DUF1016_N"/>
    <property type="match status" value="1"/>
</dbReference>
<dbReference type="EMBL" id="QGDI01000008">
    <property type="protein sequence ID" value="PWJ11948.1"/>
    <property type="molecule type" value="Genomic_DNA"/>
</dbReference>
<keyword evidence="3" id="KW-0540">Nuclease</keyword>
<dbReference type="PANTHER" id="PTHR30547">
    <property type="entry name" value="UNCHARACTERIZED PROTEIN YHCG-RELATED"/>
    <property type="match status" value="1"/>
</dbReference>
<dbReference type="Proteomes" id="UP000245720">
    <property type="component" value="Unassembled WGS sequence"/>
</dbReference>
<proteinExistence type="predicted"/>
<feature type="domain" description="YhcG PDDEXK nuclease" evidence="1">
    <location>
        <begin position="179"/>
        <end position="330"/>
    </location>
</feature>
<name>A0A315XZ73_RUMFL</name>
<dbReference type="Gene3D" id="3.40.1350.10">
    <property type="match status" value="1"/>
</dbReference>
<dbReference type="RefSeq" id="WP_109726966.1">
    <property type="nucleotide sequence ID" value="NZ_QGDI01000008.1"/>
</dbReference>
<comment type="caution">
    <text evidence="3">The sequence shown here is derived from an EMBL/GenBank/DDBJ whole genome shotgun (WGS) entry which is preliminary data.</text>
</comment>
<dbReference type="InterPro" id="IPR011856">
    <property type="entry name" value="tRNA_endonuc-like_dom_sf"/>
</dbReference>
<keyword evidence="3" id="KW-0255">Endonuclease</keyword>
<accession>A0A315XZ73</accession>
<evidence type="ECO:0000313" key="4">
    <source>
        <dbReference type="Proteomes" id="UP000245720"/>
    </source>
</evidence>
<organism evidence="3 4">
    <name type="scientific">Ruminococcus flavefaciens</name>
    <dbReference type="NCBI Taxonomy" id="1265"/>
    <lineage>
        <taxon>Bacteria</taxon>
        <taxon>Bacillati</taxon>
        <taxon>Bacillota</taxon>
        <taxon>Clostridia</taxon>
        <taxon>Eubacteriales</taxon>
        <taxon>Oscillospiraceae</taxon>
        <taxon>Ruminococcus</taxon>
    </lineage>
</organism>